<gene>
    <name evidence="1" type="ORF">D1781_03055</name>
</gene>
<dbReference type="AlphaFoldDB" id="A0A3A1UAS0"/>
<dbReference type="EMBL" id="QXTG01000001">
    <property type="protein sequence ID" value="RIX30426.1"/>
    <property type="molecule type" value="Genomic_DNA"/>
</dbReference>
<dbReference type="Proteomes" id="UP000265742">
    <property type="component" value="Unassembled WGS sequence"/>
</dbReference>
<comment type="caution">
    <text evidence="1">The sequence shown here is derived from an EMBL/GenBank/DDBJ whole genome shotgun (WGS) entry which is preliminary data.</text>
</comment>
<organism evidence="1 2">
    <name type="scientific">Amnibacterium setariae</name>
    <dbReference type="NCBI Taxonomy" id="2306585"/>
    <lineage>
        <taxon>Bacteria</taxon>
        <taxon>Bacillati</taxon>
        <taxon>Actinomycetota</taxon>
        <taxon>Actinomycetes</taxon>
        <taxon>Micrococcales</taxon>
        <taxon>Microbacteriaceae</taxon>
        <taxon>Amnibacterium</taxon>
    </lineage>
</organism>
<name>A0A3A1UAS0_9MICO</name>
<keyword evidence="2" id="KW-1185">Reference proteome</keyword>
<accession>A0A3A1UAS0</accession>
<evidence type="ECO:0000313" key="2">
    <source>
        <dbReference type="Proteomes" id="UP000265742"/>
    </source>
</evidence>
<evidence type="ECO:0000313" key="1">
    <source>
        <dbReference type="EMBL" id="RIX30426.1"/>
    </source>
</evidence>
<protein>
    <submittedName>
        <fullName evidence="1">Uncharacterized protein</fullName>
    </submittedName>
</protein>
<sequence length="79" mass="8840">MKREAPEPGDEVVVEFVDAPVPDTREIMVIPSAGLPLRLERDGVEYALTEGHEGDPVRYDYSSAAAEEAAPRRRRRLFS</sequence>
<reference evidence="2" key="1">
    <citation type="submission" date="2018-09" db="EMBL/GenBank/DDBJ databases">
        <authorList>
            <person name="Kim I."/>
        </authorList>
    </citation>
    <scope>NUCLEOTIDE SEQUENCE [LARGE SCALE GENOMIC DNA]</scope>
    <source>
        <strain evidence="2">DD4a</strain>
    </source>
</reference>
<proteinExistence type="predicted"/>